<feature type="signal peptide" evidence="1">
    <location>
        <begin position="1"/>
        <end position="19"/>
    </location>
</feature>
<evidence type="ECO:0000256" key="1">
    <source>
        <dbReference type="SAM" id="SignalP"/>
    </source>
</evidence>
<evidence type="ECO:0000313" key="4">
    <source>
        <dbReference type="Proteomes" id="UP000007879"/>
    </source>
</evidence>
<organism evidence="3">
    <name type="scientific">Amphimedon queenslandica</name>
    <name type="common">Sponge</name>
    <dbReference type="NCBI Taxonomy" id="400682"/>
    <lineage>
        <taxon>Eukaryota</taxon>
        <taxon>Metazoa</taxon>
        <taxon>Porifera</taxon>
        <taxon>Demospongiae</taxon>
        <taxon>Heteroscleromorpha</taxon>
        <taxon>Haplosclerida</taxon>
        <taxon>Niphatidae</taxon>
        <taxon>Amphimedon</taxon>
    </lineage>
</organism>
<reference evidence="3" key="2">
    <citation type="submission" date="2017-05" db="UniProtKB">
        <authorList>
            <consortium name="EnsemblMetazoa"/>
        </authorList>
    </citation>
    <scope>IDENTIFICATION</scope>
</reference>
<proteinExistence type="predicted"/>
<name>A0A1X7UGL9_AMPQE</name>
<dbReference type="Pfam" id="PF14521">
    <property type="entry name" value="Aspzincin_M35"/>
    <property type="match status" value="1"/>
</dbReference>
<dbReference type="Proteomes" id="UP000007879">
    <property type="component" value="Unassembled WGS sequence"/>
</dbReference>
<protein>
    <recommendedName>
        <fullName evidence="2">Lysine-specific metallo-endopeptidase domain-containing protein</fullName>
    </recommendedName>
</protein>
<dbReference type="Gene3D" id="3.40.390.10">
    <property type="entry name" value="Collagenase (Catalytic Domain)"/>
    <property type="match status" value="1"/>
</dbReference>
<evidence type="ECO:0000259" key="2">
    <source>
        <dbReference type="Pfam" id="PF14521"/>
    </source>
</evidence>
<dbReference type="EnsemblMetazoa" id="XM_011406888.2">
    <property type="protein sequence ID" value="XP_011405190.2"/>
    <property type="gene ID" value="LOC105313448"/>
</dbReference>
<reference evidence="4" key="1">
    <citation type="journal article" date="2010" name="Nature">
        <title>The Amphimedon queenslandica genome and the evolution of animal complexity.</title>
        <authorList>
            <person name="Srivastava M."/>
            <person name="Simakov O."/>
            <person name="Chapman J."/>
            <person name="Fahey B."/>
            <person name="Gauthier M.E."/>
            <person name="Mitros T."/>
            <person name="Richards G.S."/>
            <person name="Conaco C."/>
            <person name="Dacre M."/>
            <person name="Hellsten U."/>
            <person name="Larroux C."/>
            <person name="Putnam N.H."/>
            <person name="Stanke M."/>
            <person name="Adamska M."/>
            <person name="Darling A."/>
            <person name="Degnan S.M."/>
            <person name="Oakley T.H."/>
            <person name="Plachetzki D.C."/>
            <person name="Zhai Y."/>
            <person name="Adamski M."/>
            <person name="Calcino A."/>
            <person name="Cummins S.F."/>
            <person name="Goodstein D.M."/>
            <person name="Harris C."/>
            <person name="Jackson D.J."/>
            <person name="Leys S.P."/>
            <person name="Shu S."/>
            <person name="Woodcroft B.J."/>
            <person name="Vervoort M."/>
            <person name="Kosik K.S."/>
            <person name="Manning G."/>
            <person name="Degnan B.M."/>
            <person name="Rokhsar D.S."/>
        </authorList>
    </citation>
    <scope>NUCLEOTIDE SEQUENCE [LARGE SCALE GENOMIC DNA]</scope>
</reference>
<sequence length="356" mass="40360">MKALLFSLCLVTCLICALSAPNKQPISVKMNCRRGSSAVACSFLYTNNAREDLYLLTSETPIEGLLAPFLDVSLHGSEPIPYEGIIAYRLPPTKEDFLLLKAGESFIATVQITDAFNIDTDGLYTIRYSKPLLYLTVDEMELQSMDELKELAVDETVYIVLEDTHSLVKPKEPEEPKMGNVIHIQSCSSCNFIGGDRDNEATLRVHKRLCSQIDVAKGRVGPSDALYKKWFGAYTSKRGDKVIQAYNRMKTGISGRTVTYHNNGPKCKKGWVAYTFLTGRPYYTVYFCNPYFRLPENCNGVRYTKERVLMHEWAHALGYARDYKYYSKPCQKLAETDPDKAVKNGDSYSFHYCESY</sequence>
<gene>
    <name evidence="3" type="primary">105313448</name>
</gene>
<dbReference type="InterPro" id="IPR024079">
    <property type="entry name" value="MetalloPept_cat_dom_sf"/>
</dbReference>
<dbReference type="SUPFAM" id="SSF55486">
    <property type="entry name" value="Metalloproteases ('zincins'), catalytic domain"/>
    <property type="match status" value="1"/>
</dbReference>
<dbReference type="eggNOG" id="ENOG502T25B">
    <property type="taxonomic scope" value="Eukaryota"/>
</dbReference>
<dbReference type="EnsemblMetazoa" id="Aqu2.1.26795_001">
    <property type="protein sequence ID" value="Aqu2.1.26795_001"/>
    <property type="gene ID" value="Aqu2.1.26795"/>
</dbReference>
<dbReference type="AlphaFoldDB" id="A0A1X7UGL9"/>
<dbReference type="InParanoid" id="A0A1X7UGL9"/>
<dbReference type="Gene3D" id="2.60.40.2970">
    <property type="match status" value="1"/>
</dbReference>
<feature type="domain" description="Lysine-specific metallo-endopeptidase" evidence="2">
    <location>
        <begin position="222"/>
        <end position="352"/>
    </location>
</feature>
<evidence type="ECO:0000313" key="3">
    <source>
        <dbReference type="EnsemblMetazoa" id="Aqu2.1.26795_001"/>
    </source>
</evidence>
<keyword evidence="1" id="KW-0732">Signal</keyword>
<dbReference type="GO" id="GO:0004222">
    <property type="term" value="F:metalloendopeptidase activity"/>
    <property type="evidence" value="ECO:0007669"/>
    <property type="project" value="InterPro"/>
</dbReference>
<keyword evidence="4" id="KW-1185">Reference proteome</keyword>
<accession>A0A1X7UGL9</accession>
<feature type="chain" id="PRO_5013231181" description="Lysine-specific metallo-endopeptidase domain-containing protein" evidence="1">
    <location>
        <begin position="20"/>
        <end position="356"/>
    </location>
</feature>
<dbReference type="KEGG" id="aqu:105313448"/>
<dbReference type="InterPro" id="IPR029463">
    <property type="entry name" value="Lys_MEP"/>
</dbReference>